<evidence type="ECO:0000313" key="8">
    <source>
        <dbReference type="Proteomes" id="UP000032046"/>
    </source>
</evidence>
<feature type="domain" description="Translocation and assembly module TamB C-terminal" evidence="6">
    <location>
        <begin position="1017"/>
        <end position="1463"/>
    </location>
</feature>
<proteinExistence type="predicted"/>
<evidence type="ECO:0000256" key="1">
    <source>
        <dbReference type="ARBA" id="ARBA00004167"/>
    </source>
</evidence>
<sequence length="1480" mass="165345">MYHKANKLEYKVKRLRHITTTIIWTVMSIYIALSILLHIPSVQAYTGAYVAKILRKTFGTEITISNINLGFLNRVIIDDFNMLDKSNKDMLHASRVSISIDILELAKGNISISSAQIFGLRAKLYKKDKYSQPNFQFVIDSLSSDKKEESELDLRINSFIIRNGAIQYDQWDMPNTSNKLSPYHIHVSDISSHIIIRHITNDMANAIVKKLSFKEQSGLNIGKLTFSALVTPQKASVKNFRLCLPHSTIYSDSITATYRTDGGSIVGNTIKGKGNIIGNNITLSDFAFIVPELNDLSNKLNLVADFSYTDGKAKVSRLSLYSQDTAFKFNANGMFTPFDGCKTWKAKISQLSVNESYLALVFKAARTARIDIPTPLTKLKAITAAATCETNNDNISACGNVNTNLGNIQFAIQKRATKLAAEISAGRINLNELLADNKFGNISANLHGEARIHNNKITDTKVRGRISDFEYNKYTYKDIDIDGAYNGTDINGRLNVNDENCHLSLIGSIKNFMKSPISDISMDLKNINPQRLNITNKWGDARFSTQINICATGKSLYDLTGKLQLKEFSMQSPTENYSLNELTANINKGDIDIKSDIGEIEIRGKYQFSTIGQSMLSIIKKQLPTAPGIERNKVYCADNNFSLKANIYDTKWIHAILGIPYTSNEPIHIKANINDMKKEINADVTMPGFTYAGESFKNAKLNVKTVNDSLIAECNIKKIEDKGKSILLNVKASAIDNKLNSHIDMAYNSPLNIRGTIETETSFYNDANNEKSAYINIKPSTLSLNDTIWHISPSSIIYNKDKIQVNHFAIGRDRQFIKIYGKATSSADDSLRVDLQNVDVNYILNLVNFHSVTFGGQASGTAYLKSIMQDPDAWVDLTVDNFKFQDGRMGKLFANVKWNKHDKQIDIDAHADDDNNVKTIIKGYVSPEKNYIDLGITAHNTNIEFLKSFCGSFMNKIDAHANGFAQVFGDLSEVNLQGLLVADGTIGISPLNTVYRLKNDTIRMVPDEIIFKGDTVTDRHGNVATVTGALHHKHLTRLTFDLGIHANKFLCYDFNDYGNNSFYGTVYGTGDCNITGRPHSIVFDIDMTPNKGSFIEYNAASPDAITDSNFLRWVSHETPKVENNTEDYYYHATKKDEDEKDLNDASDMFINFNVAATPDFTLRVLMDKATGDKISLNGNGALKATYFNKGSFDMYGTYVIDHGSYNLTIQNIIKKDFRFQQGSNIVFGGNPFNSQLNLKAIYPVNGVSLADLRIGNSFSSNNVKVDCIMNIGGTPETIKVDFDFDMPTVNNDAKQMVRSLINSEEEMNQQVVYLLAIGRFYTDSKNNSKQEDAQQSQTSLAMQSLLSGTISQQVNNILGTLIKNNNWNFGTNISTGTEGFNNAEYEGLLSGSLFSNRLLINGQFGYRDNPNTTSSFIGDFDVKYLLTPNGSVAIKVYNQTNDRYFTKSSLNTQGLGIILKKDFKTWWDLFKTKKKKIVKR</sequence>
<accession>A0A0D0I4R5</accession>
<dbReference type="Proteomes" id="UP000032046">
    <property type="component" value="Unassembled WGS sequence"/>
</dbReference>
<keyword evidence="3 5" id="KW-1133">Transmembrane helix</keyword>
<reference evidence="7 8" key="1">
    <citation type="submission" date="2015-01" db="EMBL/GenBank/DDBJ databases">
        <title>Comparative genomics of non-oral Prevotella species.</title>
        <authorList>
            <person name="Accetto T."/>
            <person name="Nograsek B."/>
            <person name="Avgustin G."/>
        </authorList>
    </citation>
    <scope>NUCLEOTIDE SEQUENCE [LARGE SCALE GENOMIC DNA]</scope>
    <source>
        <strain evidence="7 8">P5-119</strain>
    </source>
</reference>
<dbReference type="InterPro" id="IPR007452">
    <property type="entry name" value="TamB_C"/>
</dbReference>
<dbReference type="STRING" id="1602171.ST44_08080"/>
<evidence type="ECO:0000256" key="4">
    <source>
        <dbReference type="ARBA" id="ARBA00023136"/>
    </source>
</evidence>
<feature type="transmembrane region" description="Helical" evidence="5">
    <location>
        <begin position="21"/>
        <end position="39"/>
    </location>
</feature>
<keyword evidence="4 5" id="KW-0472">Membrane</keyword>
<gene>
    <name evidence="7" type="ORF">ST44_08080</name>
</gene>
<protein>
    <recommendedName>
        <fullName evidence="6">Translocation and assembly module TamB C-terminal domain-containing protein</fullName>
    </recommendedName>
</protein>
<name>A0A0D0I4R5_9BACT</name>
<dbReference type="Pfam" id="PF04357">
    <property type="entry name" value="TamB"/>
    <property type="match status" value="1"/>
</dbReference>
<keyword evidence="8" id="KW-1185">Reference proteome</keyword>
<comment type="caution">
    <text evidence="7">The sequence shown here is derived from an EMBL/GenBank/DDBJ whole genome shotgun (WGS) entry which is preliminary data.</text>
</comment>
<evidence type="ECO:0000259" key="6">
    <source>
        <dbReference type="Pfam" id="PF04357"/>
    </source>
</evidence>
<evidence type="ECO:0000256" key="3">
    <source>
        <dbReference type="ARBA" id="ARBA00022989"/>
    </source>
</evidence>
<dbReference type="GO" id="GO:0005886">
    <property type="term" value="C:plasma membrane"/>
    <property type="evidence" value="ECO:0007669"/>
    <property type="project" value="InterPro"/>
</dbReference>
<comment type="subcellular location">
    <subcellularLocation>
        <location evidence="1">Membrane</location>
        <topology evidence="1">Single-pass membrane protein</topology>
    </subcellularLocation>
</comment>
<evidence type="ECO:0000256" key="5">
    <source>
        <dbReference type="SAM" id="Phobius"/>
    </source>
</evidence>
<evidence type="ECO:0000256" key="2">
    <source>
        <dbReference type="ARBA" id="ARBA00022692"/>
    </source>
</evidence>
<dbReference type="GO" id="GO:0009306">
    <property type="term" value="P:protein secretion"/>
    <property type="evidence" value="ECO:0007669"/>
    <property type="project" value="InterPro"/>
</dbReference>
<keyword evidence="2 5" id="KW-0812">Transmembrane</keyword>
<dbReference type="EMBL" id="JXQK01000061">
    <property type="protein sequence ID" value="KIP61874.1"/>
    <property type="molecule type" value="Genomic_DNA"/>
</dbReference>
<evidence type="ECO:0000313" key="7">
    <source>
        <dbReference type="EMBL" id="KIP61874.1"/>
    </source>
</evidence>
<organism evidence="7 8">
    <name type="scientific">Prevotella pectinovora</name>
    <dbReference type="NCBI Taxonomy" id="1602169"/>
    <lineage>
        <taxon>Bacteria</taxon>
        <taxon>Pseudomonadati</taxon>
        <taxon>Bacteroidota</taxon>
        <taxon>Bacteroidia</taxon>
        <taxon>Bacteroidales</taxon>
        <taxon>Prevotellaceae</taxon>
        <taxon>Prevotella</taxon>
    </lineage>
</organism>